<name>A0ABV4USZ5_9BACL</name>
<dbReference type="RefSeq" id="WP_373948267.1">
    <property type="nucleotide sequence ID" value="NZ_JBHDLN010000001.1"/>
</dbReference>
<dbReference type="PANTHER" id="PTHR43784:SF2">
    <property type="entry name" value="GDSL-LIKE LIPASE_ACYLHYDROLASE, PUTATIVE (AFU_ORTHOLOGUE AFUA_2G00820)-RELATED"/>
    <property type="match status" value="1"/>
</dbReference>
<dbReference type="CDD" id="cd00229">
    <property type="entry name" value="SGNH_hydrolase"/>
    <property type="match status" value="1"/>
</dbReference>
<dbReference type="PANTHER" id="PTHR43784">
    <property type="entry name" value="GDSL-LIKE LIPASE/ACYLHYDROLASE, PUTATIVE (AFU_ORTHOLOGUE AFUA_2G00820)-RELATED"/>
    <property type="match status" value="1"/>
</dbReference>
<dbReference type="EMBL" id="JBHDLN010000001">
    <property type="protein sequence ID" value="MFB0840945.1"/>
    <property type="molecule type" value="Genomic_DNA"/>
</dbReference>
<sequence length="371" mass="40263">MKTEKQQRFQKPQAVATRGSHLGSGLSDGIVKTQTSVTCHEFTCDVPEVQLVYANYFDFDSPGPNPINVKASIEYPIGSGFRYEVFFHGGKREIEIAPGADVESRSIPLNAKAKTKCLVFSCATVPEGGKFPRGQVAYSNRGEGLKNGDIVDSGTPDTQGQYVYHPVAIIGRPKEPTPAVLIVGDSIASGAQDNPQDRGFIPLALGNEIPWIRISKGNESVYGFAGAACRFRMRLAKYCTHAIIHSGTNDFVQKNLAQYQNDLIALLQSLSDYGLKNFVCTIPPRTVSKTDMSPVNPAFALNGDVMKANAWLLSNPRPDLIAGIFDTSRVLRNPERLAEWDPVVLGGDGIHPGSAGHTRMAAQIDKSMIQI</sequence>
<keyword evidence="2" id="KW-0378">Hydrolase</keyword>
<dbReference type="Proteomes" id="UP001575622">
    <property type="component" value="Unassembled WGS sequence"/>
</dbReference>
<accession>A0ABV4USZ5</accession>
<dbReference type="SUPFAM" id="SSF52266">
    <property type="entry name" value="SGNH hydrolase"/>
    <property type="match status" value="1"/>
</dbReference>
<keyword evidence="3" id="KW-1185">Reference proteome</keyword>
<protein>
    <submittedName>
        <fullName evidence="2">SGNH/GDSL hydrolase family protein</fullName>
    </submittedName>
</protein>
<dbReference type="InterPro" id="IPR053140">
    <property type="entry name" value="GDSL_Rv0518-like"/>
</dbReference>
<reference evidence="2 3" key="1">
    <citation type="submission" date="2024-09" db="EMBL/GenBank/DDBJ databases">
        <authorList>
            <person name="Makale K.P.P."/>
            <person name="Makhzoum A."/>
            <person name="Rantong G."/>
            <person name="Rahube T.O."/>
        </authorList>
    </citation>
    <scope>NUCLEOTIDE SEQUENCE [LARGE SCALE GENOMIC DNA]</scope>
    <source>
        <strain evidence="2 3">KM_D13</strain>
    </source>
</reference>
<feature type="region of interest" description="Disordered" evidence="1">
    <location>
        <begin position="1"/>
        <end position="21"/>
    </location>
</feature>
<evidence type="ECO:0000256" key="1">
    <source>
        <dbReference type="SAM" id="MobiDB-lite"/>
    </source>
</evidence>
<gene>
    <name evidence="2" type="ORF">ACEU3E_02070</name>
</gene>
<comment type="caution">
    <text evidence="2">The sequence shown here is derived from an EMBL/GenBank/DDBJ whole genome shotgun (WGS) entry which is preliminary data.</text>
</comment>
<evidence type="ECO:0000313" key="2">
    <source>
        <dbReference type="EMBL" id="MFB0840945.1"/>
    </source>
</evidence>
<organism evidence="2 3">
    <name type="scientific">Paenibacillus oleatilyticus</name>
    <dbReference type="NCBI Taxonomy" id="2594886"/>
    <lineage>
        <taxon>Bacteria</taxon>
        <taxon>Bacillati</taxon>
        <taxon>Bacillota</taxon>
        <taxon>Bacilli</taxon>
        <taxon>Bacillales</taxon>
        <taxon>Paenibacillaceae</taxon>
        <taxon>Paenibacillus</taxon>
    </lineage>
</organism>
<dbReference type="GO" id="GO:0016787">
    <property type="term" value="F:hydrolase activity"/>
    <property type="evidence" value="ECO:0007669"/>
    <property type="project" value="UniProtKB-KW"/>
</dbReference>
<evidence type="ECO:0000313" key="3">
    <source>
        <dbReference type="Proteomes" id="UP001575622"/>
    </source>
</evidence>
<dbReference type="Gene3D" id="3.40.50.1110">
    <property type="entry name" value="SGNH hydrolase"/>
    <property type="match status" value="1"/>
</dbReference>
<dbReference type="InterPro" id="IPR036514">
    <property type="entry name" value="SGNH_hydro_sf"/>
</dbReference>
<proteinExistence type="predicted"/>